<accession>A0A6M3LZ91</accession>
<dbReference type="Gene3D" id="3.90.550.40">
    <property type="match status" value="1"/>
</dbReference>
<keyword evidence="1" id="KW-0808">Transferase</keyword>
<dbReference type="InterPro" id="IPR029044">
    <property type="entry name" value="Nucleotide-diphossugar_trans"/>
</dbReference>
<sequence length="230" mass="26404">MKRSLSNRKLAIGIPLTFPYVPSTFFDSFNIMEKPDYEYIRESNGPVDEMRNNIVRRAKRVGATHLLMMDVDQIYHPKTFVTLASHNLPVVGSLIYRRYPPFDPLIYSGTMNEYLLIEDFKQGDLVEVAATGTGCLLLDMKVFDILPDPWFKFTPNPDPERTGIVGEDFMFCWNLQKAGIKIYVDTAIPAGHISMFEVNEHTYKFYKKVAKVRKEALAEYLKSQQSAEAD</sequence>
<dbReference type="AlphaFoldDB" id="A0A6M3LZ91"/>
<gene>
    <name evidence="1" type="ORF">MM171A01238_0007</name>
</gene>
<evidence type="ECO:0000313" key="1">
    <source>
        <dbReference type="EMBL" id="QJA99239.1"/>
    </source>
</evidence>
<dbReference type="EMBL" id="MT143637">
    <property type="protein sequence ID" value="QJA99239.1"/>
    <property type="molecule type" value="Genomic_DNA"/>
</dbReference>
<dbReference type="SUPFAM" id="SSF53448">
    <property type="entry name" value="Nucleotide-diphospho-sugar transferases"/>
    <property type="match status" value="1"/>
</dbReference>
<name>A0A6M3LZ91_9ZZZZ</name>
<proteinExistence type="predicted"/>
<organism evidence="1">
    <name type="scientific">viral metagenome</name>
    <dbReference type="NCBI Taxonomy" id="1070528"/>
    <lineage>
        <taxon>unclassified sequences</taxon>
        <taxon>metagenomes</taxon>
        <taxon>organismal metagenomes</taxon>
    </lineage>
</organism>
<reference evidence="1" key="1">
    <citation type="submission" date="2020-03" db="EMBL/GenBank/DDBJ databases">
        <title>The deep terrestrial virosphere.</title>
        <authorList>
            <person name="Holmfeldt K."/>
            <person name="Nilsson E."/>
            <person name="Simone D."/>
            <person name="Lopez-Fernandez M."/>
            <person name="Wu X."/>
            <person name="de Brujin I."/>
            <person name="Lundin D."/>
            <person name="Andersson A."/>
            <person name="Bertilsson S."/>
            <person name="Dopson M."/>
        </authorList>
    </citation>
    <scope>NUCLEOTIDE SEQUENCE</scope>
    <source>
        <strain evidence="1">MM171A01238</strain>
    </source>
</reference>
<dbReference type="GO" id="GO:0016740">
    <property type="term" value="F:transferase activity"/>
    <property type="evidence" value="ECO:0007669"/>
    <property type="project" value="UniProtKB-KW"/>
</dbReference>
<protein>
    <submittedName>
        <fullName evidence="1">Putative glycosyltransferase</fullName>
    </submittedName>
</protein>